<feature type="transmembrane region" description="Helical" evidence="6">
    <location>
        <begin position="316"/>
        <end position="337"/>
    </location>
</feature>
<evidence type="ECO:0000256" key="6">
    <source>
        <dbReference type="SAM" id="Phobius"/>
    </source>
</evidence>
<evidence type="ECO:0000256" key="5">
    <source>
        <dbReference type="ARBA" id="ARBA00023004"/>
    </source>
</evidence>
<dbReference type="Pfam" id="PF00067">
    <property type="entry name" value="p450"/>
    <property type="match status" value="1"/>
</dbReference>
<dbReference type="GO" id="GO:0020037">
    <property type="term" value="F:heme binding"/>
    <property type="evidence" value="ECO:0007669"/>
    <property type="project" value="InterPro"/>
</dbReference>
<comment type="similarity">
    <text evidence="2">Belongs to the cytochrome P450 family.</text>
</comment>
<evidence type="ECO:0000256" key="1">
    <source>
        <dbReference type="ARBA" id="ARBA00001971"/>
    </source>
</evidence>
<dbReference type="PANTHER" id="PTHR24305">
    <property type="entry name" value="CYTOCHROME P450"/>
    <property type="match status" value="1"/>
</dbReference>
<keyword evidence="6" id="KW-0472">Membrane</keyword>
<dbReference type="Proteomes" id="UP000799436">
    <property type="component" value="Unassembled WGS sequence"/>
</dbReference>
<keyword evidence="3" id="KW-0349">Heme</keyword>
<name>A0A6G1LL39_9PEZI</name>
<gene>
    <name evidence="7" type="ORF">EJ03DRAFT_333483</name>
</gene>
<dbReference type="GO" id="GO:0016705">
    <property type="term" value="F:oxidoreductase activity, acting on paired donors, with incorporation or reduction of molecular oxygen"/>
    <property type="evidence" value="ECO:0007669"/>
    <property type="project" value="InterPro"/>
</dbReference>
<proteinExistence type="inferred from homology"/>
<evidence type="ECO:0000313" key="8">
    <source>
        <dbReference type="Proteomes" id="UP000799436"/>
    </source>
</evidence>
<feature type="transmembrane region" description="Helical" evidence="6">
    <location>
        <begin position="12"/>
        <end position="36"/>
    </location>
</feature>
<keyword evidence="6" id="KW-1133">Transmembrane helix</keyword>
<keyword evidence="6" id="KW-0812">Transmembrane</keyword>
<evidence type="ECO:0000313" key="7">
    <source>
        <dbReference type="EMBL" id="KAF2773330.1"/>
    </source>
</evidence>
<reference evidence="7" key="1">
    <citation type="journal article" date="2020" name="Stud. Mycol.">
        <title>101 Dothideomycetes genomes: a test case for predicting lifestyles and emergence of pathogens.</title>
        <authorList>
            <person name="Haridas S."/>
            <person name="Albert R."/>
            <person name="Binder M."/>
            <person name="Bloem J."/>
            <person name="Labutti K."/>
            <person name="Salamov A."/>
            <person name="Andreopoulos B."/>
            <person name="Baker S."/>
            <person name="Barry K."/>
            <person name="Bills G."/>
            <person name="Bluhm B."/>
            <person name="Cannon C."/>
            <person name="Castanera R."/>
            <person name="Culley D."/>
            <person name="Daum C."/>
            <person name="Ezra D."/>
            <person name="Gonzalez J."/>
            <person name="Henrissat B."/>
            <person name="Kuo A."/>
            <person name="Liang C."/>
            <person name="Lipzen A."/>
            <person name="Lutzoni F."/>
            <person name="Magnuson J."/>
            <person name="Mondo S."/>
            <person name="Nolan M."/>
            <person name="Ohm R."/>
            <person name="Pangilinan J."/>
            <person name="Park H.-J."/>
            <person name="Ramirez L."/>
            <person name="Alfaro M."/>
            <person name="Sun H."/>
            <person name="Tritt A."/>
            <person name="Yoshinaga Y."/>
            <person name="Zwiers L.-H."/>
            <person name="Turgeon B."/>
            <person name="Goodwin S."/>
            <person name="Spatafora J."/>
            <person name="Crous P."/>
            <person name="Grigoriev I."/>
        </authorList>
    </citation>
    <scope>NUCLEOTIDE SEQUENCE</scope>
    <source>
        <strain evidence="7">CBS 116005</strain>
    </source>
</reference>
<dbReference type="Gene3D" id="1.10.630.10">
    <property type="entry name" value="Cytochrome P450"/>
    <property type="match status" value="1"/>
</dbReference>
<accession>A0A6G1LL39</accession>
<dbReference type="GO" id="GO:0005506">
    <property type="term" value="F:iron ion binding"/>
    <property type="evidence" value="ECO:0007669"/>
    <property type="project" value="InterPro"/>
</dbReference>
<dbReference type="InterPro" id="IPR036396">
    <property type="entry name" value="Cyt_P450_sf"/>
</dbReference>
<comment type="cofactor">
    <cofactor evidence="1">
        <name>heme</name>
        <dbReference type="ChEBI" id="CHEBI:30413"/>
    </cofactor>
</comment>
<keyword evidence="4" id="KW-0479">Metal-binding</keyword>
<evidence type="ECO:0000256" key="4">
    <source>
        <dbReference type="ARBA" id="ARBA00022723"/>
    </source>
</evidence>
<dbReference type="InterPro" id="IPR050121">
    <property type="entry name" value="Cytochrome_P450_monoxygenase"/>
</dbReference>
<dbReference type="OrthoDB" id="1470350at2759"/>
<dbReference type="EMBL" id="ML995811">
    <property type="protein sequence ID" value="KAF2773330.1"/>
    <property type="molecule type" value="Genomic_DNA"/>
</dbReference>
<organism evidence="7 8">
    <name type="scientific">Teratosphaeria nubilosa</name>
    <dbReference type="NCBI Taxonomy" id="161662"/>
    <lineage>
        <taxon>Eukaryota</taxon>
        <taxon>Fungi</taxon>
        <taxon>Dikarya</taxon>
        <taxon>Ascomycota</taxon>
        <taxon>Pezizomycotina</taxon>
        <taxon>Dothideomycetes</taxon>
        <taxon>Dothideomycetidae</taxon>
        <taxon>Mycosphaerellales</taxon>
        <taxon>Teratosphaeriaceae</taxon>
        <taxon>Teratosphaeria</taxon>
    </lineage>
</organism>
<evidence type="ECO:0000256" key="2">
    <source>
        <dbReference type="ARBA" id="ARBA00010617"/>
    </source>
</evidence>
<sequence length="525" mass="59890">MISLLVDNGLPALALVRAAIVLSILVVLGLIANTIYNLRFSPLASFPGPAHLAISRLPQLLVTLSGRQLPWLIDLHNRYGGIVRIAPDTLSFTDERAWHDICGSTKYAKEGMPKDPKMTSMLGGELLSPDPHRPRYAQPHGIMRRAMVAAQRHANVRELEPMIDKHIEEWLSALAERCQSHGVANMNELPSFFVCNLFFDLLLGENIDLFNDPAYRPWVHSFDRFAFGVTLLSLLNRFPMAHKPLLFMVRRWGDKERRSFLDPVYNIFDRRMQVLARTGKRRGDMLEMMLEDDKASTTDSKNATMPKEMLREFTPFLLLGACDPLPGFITAITYFVFRRRSLHMRERLLREIRNNFASEQEITVDRIAHSAKELPYLEACFSEVVRCYAPGIGAERVVPGRGAMVADRWVPGGTIVVMQHQPQYLLRDNFTCADQYVPERWLTSEDERSEFAGDRRSCLHPFSVGPSSCPGQEIASVILRLAVCKMLYRYDIELDPSCEHWDANQVTYTTRFRPPLMVRVRQASA</sequence>
<protein>
    <submittedName>
        <fullName evidence="7">Cytochrome P450</fullName>
    </submittedName>
</protein>
<keyword evidence="5" id="KW-0408">Iron</keyword>
<dbReference type="GO" id="GO:0004497">
    <property type="term" value="F:monooxygenase activity"/>
    <property type="evidence" value="ECO:0007669"/>
    <property type="project" value="InterPro"/>
</dbReference>
<keyword evidence="8" id="KW-1185">Reference proteome</keyword>
<dbReference type="InterPro" id="IPR001128">
    <property type="entry name" value="Cyt_P450"/>
</dbReference>
<dbReference type="SUPFAM" id="SSF48264">
    <property type="entry name" value="Cytochrome P450"/>
    <property type="match status" value="1"/>
</dbReference>
<evidence type="ECO:0000256" key="3">
    <source>
        <dbReference type="ARBA" id="ARBA00022617"/>
    </source>
</evidence>
<dbReference type="PANTHER" id="PTHR24305:SF210">
    <property type="entry name" value="CYTOCHROME P450 MONOOXYGENASE ASQL-RELATED"/>
    <property type="match status" value="1"/>
</dbReference>
<dbReference type="AlphaFoldDB" id="A0A6G1LL39"/>